<feature type="domain" description="Polysaccharide biosynthesis protein CapD-like" evidence="3">
    <location>
        <begin position="347"/>
        <end position="628"/>
    </location>
</feature>
<evidence type="ECO:0000313" key="4">
    <source>
        <dbReference type="EMBL" id="CDM65209.1"/>
    </source>
</evidence>
<dbReference type="Pfam" id="PF13727">
    <property type="entry name" value="CoA_binding_3"/>
    <property type="match status" value="1"/>
</dbReference>
<keyword evidence="2" id="KW-0812">Transmembrane</keyword>
<comment type="similarity">
    <text evidence="1">Belongs to the polysaccharide synthase family.</text>
</comment>
<dbReference type="InterPro" id="IPR036291">
    <property type="entry name" value="NAD(P)-bd_dom_sf"/>
</dbReference>
<proteinExistence type="inferred from homology"/>
<evidence type="ECO:0000313" key="5">
    <source>
        <dbReference type="Proteomes" id="UP000031518"/>
    </source>
</evidence>
<gene>
    <name evidence="4" type="ORF">PYK22_01207</name>
</gene>
<dbReference type="SUPFAM" id="SSF53335">
    <property type="entry name" value="S-adenosyl-L-methionine-dependent methyltransferases"/>
    <property type="match status" value="1"/>
</dbReference>
<dbReference type="EMBL" id="CBXV010000004">
    <property type="protein sequence ID" value="CDM65209.1"/>
    <property type="molecule type" value="Genomic_DNA"/>
</dbReference>
<reference evidence="4 5" key="2">
    <citation type="submission" date="2015-01" db="EMBL/GenBank/DDBJ databases">
        <title>Complete genome sequence of Pyrinomonas methylaliphatogenes type strain K22T.</title>
        <authorList>
            <person name="Lee K.C.Y."/>
            <person name="Power J.F."/>
            <person name="Dunfield P.F."/>
            <person name="Morgan X.C."/>
            <person name="Huttenhower C."/>
            <person name="Stott M.B."/>
        </authorList>
    </citation>
    <scope>NUCLEOTIDE SEQUENCE [LARGE SCALE GENOMIC DNA]</scope>
    <source>
        <strain evidence="4 5">K22</strain>
    </source>
</reference>
<evidence type="ECO:0000256" key="1">
    <source>
        <dbReference type="ARBA" id="ARBA00007430"/>
    </source>
</evidence>
<dbReference type="InterPro" id="IPR051203">
    <property type="entry name" value="Polysaccharide_Synthase-Rel"/>
</dbReference>
<keyword evidence="2" id="KW-0472">Membrane</keyword>
<dbReference type="SUPFAM" id="SSF51735">
    <property type="entry name" value="NAD(P)-binding Rossmann-fold domains"/>
    <property type="match status" value="1"/>
</dbReference>
<dbReference type="Proteomes" id="UP000031518">
    <property type="component" value="Unassembled WGS sequence"/>
</dbReference>
<sequence length="693" mass="77970">MISMSWGKLRWGEAQAKARDGGARYETENRARGSKFKRKLMTDHSYLNGGKRRVPMKLFNARIYLYVLPDLVVMSGAFALAYLLRFDFDVPPREVRNALVQWPMVLALQFAALFWTGAYTFIWRYIGIAELKTFIKSAVYSSAPLILLRFFLPDPHAYGRVPLSIILMNAMLAFGGLLGIRILRRVLYERFEKRHKAQRSDGRKRPVLLIGAGRAGVLAVREIQSCGDVDLDVKGFIDDDPRKQGSVIHGVPVLGTTRDLPRLVEELKIDHVVISIAQASRRDFRRILDLCEQVPIKARIIPGLYELLQGKVQVSRVRDIQIEDLLGREPVHLDQELMERLLAERVVMVTGAGGSIGSELARQAARFRPSRLVLVERAEFALFNIERELKQKWPDLEIAAVVGDVGDEVRMRAVFARHAPHVVLHAAAHKHVPMMERNVAEAVRNNVLATRSLGQLAGRFDAEVFVLISSDKAVRPTSIMGATKRVAELVVQDLNRRYATRYVAVRFGNVIDSAGSVIPIFRQQIREGGPVTVTHPDMTRYFMTIPEAAQLVLQAGAMGEGGEIFILDMGEPVRILDLAKQIIKLSGLKPFEDIEIVFTGMRPGEKLFEELQMTEEMMTRTRHPKIFIGRISAYPPRVVNEALERLADLAQRDDEAGIRDYLTRLLPEAQLRRAPVDSSPFAAVKAVQLAARS</sequence>
<organism evidence="4 5">
    <name type="scientific">Pyrinomonas methylaliphatogenes</name>
    <dbReference type="NCBI Taxonomy" id="454194"/>
    <lineage>
        <taxon>Bacteria</taxon>
        <taxon>Pseudomonadati</taxon>
        <taxon>Acidobacteriota</taxon>
        <taxon>Blastocatellia</taxon>
        <taxon>Blastocatellales</taxon>
        <taxon>Pyrinomonadaceae</taxon>
        <taxon>Pyrinomonas</taxon>
    </lineage>
</organism>
<name>A0A0B6WY40_9BACT</name>
<dbReference type="PANTHER" id="PTHR43318">
    <property type="entry name" value="UDP-N-ACETYLGLUCOSAMINE 4,6-DEHYDRATASE"/>
    <property type="match status" value="1"/>
</dbReference>
<keyword evidence="5" id="KW-1185">Reference proteome</keyword>
<reference evidence="4 5" key="1">
    <citation type="submission" date="2013-12" db="EMBL/GenBank/DDBJ databases">
        <authorList>
            <person name="Stott M."/>
        </authorList>
    </citation>
    <scope>NUCLEOTIDE SEQUENCE [LARGE SCALE GENOMIC DNA]</scope>
    <source>
        <strain evidence="4 5">K22</strain>
    </source>
</reference>
<dbReference type="AlphaFoldDB" id="A0A0B6WY40"/>
<accession>A0A0B6WY40</accession>
<dbReference type="Gene3D" id="3.40.50.720">
    <property type="entry name" value="NAD(P)-binding Rossmann-like Domain"/>
    <property type="match status" value="2"/>
</dbReference>
<evidence type="ECO:0000259" key="3">
    <source>
        <dbReference type="Pfam" id="PF02719"/>
    </source>
</evidence>
<protein>
    <submittedName>
        <fullName evidence="4">Predicted nucleoside-diphosphate sugar epimerase</fullName>
    </submittedName>
</protein>
<feature type="transmembrane region" description="Helical" evidence="2">
    <location>
        <begin position="104"/>
        <end position="122"/>
    </location>
</feature>
<feature type="transmembrane region" description="Helical" evidence="2">
    <location>
        <begin position="164"/>
        <end position="183"/>
    </location>
</feature>
<dbReference type="CDD" id="cd05237">
    <property type="entry name" value="UDP_invert_4-6DH_SDR_e"/>
    <property type="match status" value="1"/>
</dbReference>
<dbReference type="InterPro" id="IPR003869">
    <property type="entry name" value="Polysac_CapD-like"/>
</dbReference>
<dbReference type="STRING" id="454194.PYK22_01207"/>
<dbReference type="Pfam" id="PF02719">
    <property type="entry name" value="Polysacc_synt_2"/>
    <property type="match status" value="1"/>
</dbReference>
<dbReference type="InterPro" id="IPR029063">
    <property type="entry name" value="SAM-dependent_MTases_sf"/>
</dbReference>
<feature type="transmembrane region" description="Helical" evidence="2">
    <location>
        <begin position="63"/>
        <end position="84"/>
    </location>
</feature>
<evidence type="ECO:0000256" key="2">
    <source>
        <dbReference type="SAM" id="Phobius"/>
    </source>
</evidence>
<dbReference type="PANTHER" id="PTHR43318:SF1">
    <property type="entry name" value="POLYSACCHARIDE BIOSYNTHESIS PROTEIN EPSC-RELATED"/>
    <property type="match status" value="1"/>
</dbReference>
<keyword evidence="2" id="KW-1133">Transmembrane helix</keyword>